<evidence type="ECO:0000313" key="2">
    <source>
        <dbReference type="Proteomes" id="UP000703269"/>
    </source>
</evidence>
<reference evidence="1 2" key="1">
    <citation type="submission" date="2021-08" db="EMBL/GenBank/DDBJ databases">
        <title>Draft Genome Sequence of Phanerochaete sordida strain YK-624.</title>
        <authorList>
            <person name="Mori T."/>
            <person name="Dohra H."/>
            <person name="Suzuki T."/>
            <person name="Kawagishi H."/>
            <person name="Hirai H."/>
        </authorList>
    </citation>
    <scope>NUCLEOTIDE SEQUENCE [LARGE SCALE GENOMIC DNA]</scope>
    <source>
        <strain evidence="1 2">YK-624</strain>
    </source>
</reference>
<dbReference type="Gene3D" id="3.80.10.10">
    <property type="entry name" value="Ribonuclease Inhibitor"/>
    <property type="match status" value="1"/>
</dbReference>
<dbReference type="Proteomes" id="UP000703269">
    <property type="component" value="Unassembled WGS sequence"/>
</dbReference>
<comment type="caution">
    <text evidence="1">The sequence shown here is derived from an EMBL/GenBank/DDBJ whole genome shotgun (WGS) entry which is preliminary data.</text>
</comment>
<accession>A0A9P3G8C7</accession>
<evidence type="ECO:0000313" key="1">
    <source>
        <dbReference type="EMBL" id="GJE90171.1"/>
    </source>
</evidence>
<gene>
    <name evidence="1" type="ORF">PsYK624_062970</name>
</gene>
<proteinExistence type="predicted"/>
<sequence>MTDHPDLLKTFMTRSGHLPVSLFPGSFGSEPQFTIPLLSLLEEAATRIQHMNLRLTKRLLRDLLETRHFGRTEEEGNLPMLESLNLYYPNLFNEANDPPPTIFWFVSDAALPRLHTLKAVGFRWSFHRMLIRSTLTRLSLNPSDEGSLRRWLRLLKNTPLLEELELDTIFGDSDIEDQEIPANARISMPCLRRVVLGEFGSGELVAGLINHLDIPTNCVISLHATDDRQCITAATHSFVLSVVGSKMGTTFSSPAWQPRSMNLHISCTCSTIAFWPHVYHPFSNAARDGYDSDDSDEESAEAPILQCKLHYKSTDVSGLVASLRAGTLPLQALQSLSIDNSGGIDETIWVLLIRCPKLRYLSVTSSTTHRALLALLADPVFLPSLRSLRLKGACWGTKPGLGDSPPEGEAFSVSLERMLVARKDAGRPLVGLVLDSIADLKSEDDRTWLDGPCRRLGTNLVVLVPGRYN</sequence>
<dbReference type="EMBL" id="BPQB01000015">
    <property type="protein sequence ID" value="GJE90171.1"/>
    <property type="molecule type" value="Genomic_DNA"/>
</dbReference>
<evidence type="ECO:0008006" key="3">
    <source>
        <dbReference type="Google" id="ProtNLM"/>
    </source>
</evidence>
<dbReference type="InterPro" id="IPR032675">
    <property type="entry name" value="LRR_dom_sf"/>
</dbReference>
<protein>
    <recommendedName>
        <fullName evidence="3">F-box domain-containing protein</fullName>
    </recommendedName>
</protein>
<keyword evidence="2" id="KW-1185">Reference proteome</keyword>
<organism evidence="1 2">
    <name type="scientific">Phanerochaete sordida</name>
    <dbReference type="NCBI Taxonomy" id="48140"/>
    <lineage>
        <taxon>Eukaryota</taxon>
        <taxon>Fungi</taxon>
        <taxon>Dikarya</taxon>
        <taxon>Basidiomycota</taxon>
        <taxon>Agaricomycotina</taxon>
        <taxon>Agaricomycetes</taxon>
        <taxon>Polyporales</taxon>
        <taxon>Phanerochaetaceae</taxon>
        <taxon>Phanerochaete</taxon>
    </lineage>
</organism>
<name>A0A9P3G8C7_9APHY</name>
<dbReference type="AlphaFoldDB" id="A0A9P3G8C7"/>
<dbReference type="SUPFAM" id="SSF52047">
    <property type="entry name" value="RNI-like"/>
    <property type="match status" value="2"/>
</dbReference>